<sequence>LISCFCLAVPIILPQHAYCVFPAFLLFEVCVGIFWPAMGYMRGIYIPEQTRSTIMNFCRIPLNMIVITILLQNLKMHIIFQSCVIFLILATLAQHFLYRRILSLNTSKAEFDGTITSVNANTPNNTPSSSPVTQQTNNNRQNSTKPPQQFYSKPIAEQTLKRQDSLPIIKDPQHQSITMSSDRSKSLNDQNVVNKNNNLSKPSPCNNDSS</sequence>
<name>A0A0M3K704_ANISI</name>
<evidence type="ECO:0000256" key="2">
    <source>
        <dbReference type="SAM" id="Phobius"/>
    </source>
</evidence>
<dbReference type="SUPFAM" id="SSF103473">
    <property type="entry name" value="MFS general substrate transporter"/>
    <property type="match status" value="1"/>
</dbReference>
<feature type="region of interest" description="Disordered" evidence="1">
    <location>
        <begin position="163"/>
        <end position="210"/>
    </location>
</feature>
<protein>
    <submittedName>
        <fullName evidence="3">Vesicle transport protein</fullName>
    </submittedName>
</protein>
<dbReference type="WBParaSite" id="ASIM_0001674501-mRNA-1">
    <property type="protein sequence ID" value="ASIM_0001674501-mRNA-1"/>
    <property type="gene ID" value="ASIM_0001674501"/>
</dbReference>
<dbReference type="InterPro" id="IPR008509">
    <property type="entry name" value="MOT2/MFSD5"/>
</dbReference>
<feature type="compositionally biased region" description="Low complexity" evidence="1">
    <location>
        <begin position="187"/>
        <end position="210"/>
    </location>
</feature>
<organism evidence="3">
    <name type="scientific">Anisakis simplex</name>
    <name type="common">Herring worm</name>
    <dbReference type="NCBI Taxonomy" id="6269"/>
    <lineage>
        <taxon>Eukaryota</taxon>
        <taxon>Metazoa</taxon>
        <taxon>Ecdysozoa</taxon>
        <taxon>Nematoda</taxon>
        <taxon>Chromadorea</taxon>
        <taxon>Rhabditida</taxon>
        <taxon>Spirurina</taxon>
        <taxon>Ascaridomorpha</taxon>
        <taxon>Ascaridoidea</taxon>
        <taxon>Anisakidae</taxon>
        <taxon>Anisakis</taxon>
        <taxon>Anisakis simplex complex</taxon>
    </lineage>
</organism>
<feature type="transmembrane region" description="Helical" evidence="2">
    <location>
        <begin position="53"/>
        <end position="72"/>
    </location>
</feature>
<dbReference type="AlphaFoldDB" id="A0A0M3K704"/>
<feature type="compositionally biased region" description="Low complexity" evidence="1">
    <location>
        <begin position="116"/>
        <end position="144"/>
    </location>
</feature>
<reference evidence="3" key="1">
    <citation type="submission" date="2017-02" db="UniProtKB">
        <authorList>
            <consortium name="WormBaseParasite"/>
        </authorList>
    </citation>
    <scope>IDENTIFICATION</scope>
</reference>
<keyword evidence="2" id="KW-0472">Membrane</keyword>
<dbReference type="InterPro" id="IPR036259">
    <property type="entry name" value="MFS_trans_sf"/>
</dbReference>
<proteinExistence type="predicted"/>
<dbReference type="GO" id="GO:0016020">
    <property type="term" value="C:membrane"/>
    <property type="evidence" value="ECO:0007669"/>
    <property type="project" value="InterPro"/>
</dbReference>
<feature type="transmembrane region" description="Helical" evidence="2">
    <location>
        <begin position="78"/>
        <end position="98"/>
    </location>
</feature>
<dbReference type="GO" id="GO:0015098">
    <property type="term" value="F:molybdate ion transmembrane transporter activity"/>
    <property type="evidence" value="ECO:0007669"/>
    <property type="project" value="InterPro"/>
</dbReference>
<evidence type="ECO:0000256" key="1">
    <source>
        <dbReference type="SAM" id="MobiDB-lite"/>
    </source>
</evidence>
<feature type="transmembrane region" description="Helical" evidence="2">
    <location>
        <begin position="20"/>
        <end position="41"/>
    </location>
</feature>
<dbReference type="PANTHER" id="PTHR23516:SF23">
    <property type="entry name" value="MOLYBDATE-ANION TRANSPORTER"/>
    <property type="match status" value="1"/>
</dbReference>
<accession>A0A0M3K704</accession>
<keyword evidence="2" id="KW-1133">Transmembrane helix</keyword>
<dbReference type="PANTHER" id="PTHR23516">
    <property type="entry name" value="SAM (S-ADENOSYL METHIONINE) TRANSPORTER"/>
    <property type="match status" value="1"/>
</dbReference>
<feature type="region of interest" description="Disordered" evidence="1">
    <location>
        <begin position="116"/>
        <end position="150"/>
    </location>
</feature>
<keyword evidence="2" id="KW-0812">Transmembrane</keyword>
<evidence type="ECO:0000313" key="3">
    <source>
        <dbReference type="WBParaSite" id="ASIM_0001674501-mRNA-1"/>
    </source>
</evidence>